<dbReference type="PANTHER" id="PTHR33568">
    <property type="entry name" value="DNA POLYMERASE"/>
    <property type="match status" value="1"/>
</dbReference>
<evidence type="ECO:0000256" key="6">
    <source>
        <dbReference type="ARBA" id="ARBA00022932"/>
    </source>
</evidence>
<keyword evidence="5" id="KW-0235">DNA replication</keyword>
<dbReference type="PANTHER" id="PTHR33568:SF3">
    <property type="entry name" value="DNA-DIRECTED DNA POLYMERASE"/>
    <property type="match status" value="1"/>
</dbReference>
<dbReference type="InterPro" id="IPR023211">
    <property type="entry name" value="DNA_pol_palm_dom_sf"/>
</dbReference>
<reference evidence="10" key="1">
    <citation type="journal article" date="2014" name="Front. Microbiol.">
        <title>High frequency of phylogenetically diverse reductive dehalogenase-homologous genes in deep subseafloor sedimentary metagenomes.</title>
        <authorList>
            <person name="Kawai M."/>
            <person name="Futagami T."/>
            <person name="Toyoda A."/>
            <person name="Takaki Y."/>
            <person name="Nishi S."/>
            <person name="Hori S."/>
            <person name="Arai W."/>
            <person name="Tsubouchi T."/>
            <person name="Morono Y."/>
            <person name="Uchiyama I."/>
            <person name="Ito T."/>
            <person name="Fujiyama A."/>
            <person name="Inagaki F."/>
            <person name="Takami H."/>
        </authorList>
    </citation>
    <scope>NUCLEOTIDE SEQUENCE</scope>
    <source>
        <strain evidence="10">Expedition CK06-06</strain>
    </source>
</reference>
<evidence type="ECO:0000259" key="9">
    <source>
        <dbReference type="Pfam" id="PF03175"/>
    </source>
</evidence>
<feature type="domain" description="DNA-directed DNA polymerase family B mitochondria/virus" evidence="9">
    <location>
        <begin position="20"/>
        <end position="107"/>
    </location>
</feature>
<organism evidence="10">
    <name type="scientific">marine sediment metagenome</name>
    <dbReference type="NCBI Taxonomy" id="412755"/>
    <lineage>
        <taxon>unclassified sequences</taxon>
        <taxon>metagenomes</taxon>
        <taxon>ecological metagenomes</taxon>
    </lineage>
</organism>
<dbReference type="EMBL" id="BARU01028152">
    <property type="protein sequence ID" value="GAH67348.1"/>
    <property type="molecule type" value="Genomic_DNA"/>
</dbReference>
<dbReference type="InterPro" id="IPR004868">
    <property type="entry name" value="DNA-dir_DNA_pol_B_mt/vir"/>
</dbReference>
<evidence type="ECO:0000256" key="7">
    <source>
        <dbReference type="ARBA" id="ARBA00023125"/>
    </source>
</evidence>
<feature type="non-terminal residue" evidence="10">
    <location>
        <position position="268"/>
    </location>
</feature>
<comment type="similarity">
    <text evidence="1">Belongs to the DNA polymerase type-B family.</text>
</comment>
<keyword evidence="7" id="KW-0238">DNA-binding</keyword>
<dbReference type="Gene3D" id="3.90.1600.10">
    <property type="entry name" value="Palm domain of DNA polymerase"/>
    <property type="match status" value="1"/>
</dbReference>
<protein>
    <recommendedName>
        <fullName evidence="2">DNA-directed DNA polymerase</fullName>
        <ecNumber evidence="2">2.7.7.7</ecNumber>
    </recommendedName>
</protein>
<dbReference type="InterPro" id="IPR043502">
    <property type="entry name" value="DNA/RNA_pol_sf"/>
</dbReference>
<dbReference type="Gene3D" id="1.10.287.690">
    <property type="entry name" value="Helix hairpin bin"/>
    <property type="match status" value="1"/>
</dbReference>
<evidence type="ECO:0000256" key="5">
    <source>
        <dbReference type="ARBA" id="ARBA00022705"/>
    </source>
</evidence>
<dbReference type="InterPro" id="IPR017964">
    <property type="entry name" value="DNA-dir_DNA_pol_B_CS"/>
</dbReference>
<dbReference type="PROSITE" id="PS00116">
    <property type="entry name" value="DNA_POLYMERASE_B"/>
    <property type="match status" value="1"/>
</dbReference>
<keyword evidence="4" id="KW-0548">Nucleotidyltransferase</keyword>
<proteinExistence type="inferred from homology"/>
<dbReference type="GO" id="GO:0000166">
    <property type="term" value="F:nucleotide binding"/>
    <property type="evidence" value="ECO:0007669"/>
    <property type="project" value="InterPro"/>
</dbReference>
<dbReference type="EC" id="2.7.7.7" evidence="2"/>
<evidence type="ECO:0000256" key="4">
    <source>
        <dbReference type="ARBA" id="ARBA00022695"/>
    </source>
</evidence>
<dbReference type="SUPFAM" id="SSF56672">
    <property type="entry name" value="DNA/RNA polymerases"/>
    <property type="match status" value="1"/>
</dbReference>
<keyword evidence="6" id="KW-0239">DNA-directed DNA polymerase</keyword>
<evidence type="ECO:0000256" key="2">
    <source>
        <dbReference type="ARBA" id="ARBA00012417"/>
    </source>
</evidence>
<comment type="caution">
    <text evidence="10">The sequence shown here is derived from an EMBL/GenBank/DDBJ whole genome shotgun (WGS) entry which is preliminary data.</text>
</comment>
<dbReference type="GO" id="GO:0006260">
    <property type="term" value="P:DNA replication"/>
    <property type="evidence" value="ECO:0007669"/>
    <property type="project" value="UniProtKB-KW"/>
</dbReference>
<evidence type="ECO:0000313" key="10">
    <source>
        <dbReference type="EMBL" id="GAH67348.1"/>
    </source>
</evidence>
<evidence type="ECO:0000256" key="3">
    <source>
        <dbReference type="ARBA" id="ARBA00022679"/>
    </source>
</evidence>
<keyword evidence="3" id="KW-0808">Transferase</keyword>
<feature type="non-terminal residue" evidence="10">
    <location>
        <position position="1"/>
    </location>
</feature>
<dbReference type="GO" id="GO:0003887">
    <property type="term" value="F:DNA-directed DNA polymerase activity"/>
    <property type="evidence" value="ECO:0007669"/>
    <property type="project" value="UniProtKB-KW"/>
</dbReference>
<comment type="catalytic activity">
    <reaction evidence="8">
        <text>DNA(n) + a 2'-deoxyribonucleoside 5'-triphosphate = DNA(n+1) + diphosphate</text>
        <dbReference type="Rhea" id="RHEA:22508"/>
        <dbReference type="Rhea" id="RHEA-COMP:17339"/>
        <dbReference type="Rhea" id="RHEA-COMP:17340"/>
        <dbReference type="ChEBI" id="CHEBI:33019"/>
        <dbReference type="ChEBI" id="CHEBI:61560"/>
        <dbReference type="ChEBI" id="CHEBI:173112"/>
        <dbReference type="EC" id="2.7.7.7"/>
    </reaction>
</comment>
<evidence type="ECO:0000256" key="1">
    <source>
        <dbReference type="ARBA" id="ARBA00005755"/>
    </source>
</evidence>
<name>X1JC48_9ZZZZ</name>
<dbReference type="GO" id="GO:0003677">
    <property type="term" value="F:DNA binding"/>
    <property type="evidence" value="ECO:0007669"/>
    <property type="project" value="UniProtKB-KW"/>
</dbReference>
<accession>X1JC48</accession>
<sequence length="268" mass="30937">NEAVIAKVLIDTDEPAYAVRRERTIFPVGRFWVTLTTPELKYAFEHNHIVKVEQAVFYEQADIFSSYVNRFYTLRQKFKAEGNAEYEELCKKFLNSLYGKFGQKADEWEKIGDCPNEPDRVEVCFIVGICRTRQIRYLLGEIFELVGQGECFNSFPAIAAEVSAYARMYLYKLMKQAKFENVFYCDTDSLIVNEVGLCNLQSQIDSVKLGKLKVVESTKNIVIRGLKDYTTETKNVIKGIRKNATEIRTGVYEQEQWPSFKGLLRSSD</sequence>
<dbReference type="Pfam" id="PF03175">
    <property type="entry name" value="DNA_pol_B_2"/>
    <property type="match status" value="1"/>
</dbReference>
<evidence type="ECO:0000256" key="8">
    <source>
        <dbReference type="ARBA" id="ARBA00049244"/>
    </source>
</evidence>
<gene>
    <name evidence="10" type="ORF">S03H2_44979</name>
</gene>
<dbReference type="AlphaFoldDB" id="X1JC48"/>